<dbReference type="InterPro" id="IPR027304">
    <property type="entry name" value="Trigger_fact/SurA_dom_sf"/>
</dbReference>
<dbReference type="SUPFAM" id="SSF109998">
    <property type="entry name" value="Triger factor/SurA peptide-binding domain-like"/>
    <property type="match status" value="1"/>
</dbReference>
<evidence type="ECO:0000313" key="3">
    <source>
        <dbReference type="Proteomes" id="UP001199296"/>
    </source>
</evidence>
<accession>A0AAW4X0B7</accession>
<gene>
    <name evidence="2" type="ORF">LJ207_07885</name>
</gene>
<dbReference type="AlphaFoldDB" id="A0AAW4X0B7"/>
<protein>
    <submittedName>
        <fullName evidence="2">SurA N-terminal domain-containing protein</fullName>
    </submittedName>
</protein>
<dbReference type="PANTHER" id="PTHR47245">
    <property type="entry name" value="PEPTIDYLPROLYL ISOMERASE"/>
    <property type="match status" value="1"/>
</dbReference>
<dbReference type="EMBL" id="JAJFAT010000010">
    <property type="protein sequence ID" value="MCC3145242.1"/>
    <property type="molecule type" value="Genomic_DNA"/>
</dbReference>
<reference evidence="2 3" key="1">
    <citation type="submission" date="2021-10" db="EMBL/GenBank/DDBJ databases">
        <authorList>
            <person name="Grouzdev D.S."/>
            <person name="Pantiukh K.S."/>
            <person name="Krutkina M.S."/>
        </authorList>
    </citation>
    <scope>NUCLEOTIDE SEQUENCE [LARGE SCALE GENOMIC DNA]</scope>
    <source>
        <strain evidence="2 3">Z-7514</strain>
    </source>
</reference>
<feature type="signal peptide" evidence="1">
    <location>
        <begin position="1"/>
        <end position="22"/>
    </location>
</feature>
<keyword evidence="3" id="KW-1185">Reference proteome</keyword>
<name>A0AAW4X0B7_9FIRM</name>
<evidence type="ECO:0000256" key="1">
    <source>
        <dbReference type="SAM" id="SignalP"/>
    </source>
</evidence>
<dbReference type="Proteomes" id="UP001199296">
    <property type="component" value="Unassembled WGS sequence"/>
</dbReference>
<proteinExistence type="predicted"/>
<dbReference type="InterPro" id="IPR050245">
    <property type="entry name" value="PrsA_foldase"/>
</dbReference>
<dbReference type="Pfam" id="PF13624">
    <property type="entry name" value="SurA_N_3"/>
    <property type="match status" value="1"/>
</dbReference>
<feature type="chain" id="PRO_5043498653" evidence="1">
    <location>
        <begin position="23"/>
        <end position="251"/>
    </location>
</feature>
<comment type="caution">
    <text evidence="2">The sequence shown here is derived from an EMBL/GenBank/DDBJ whole genome shotgun (WGS) entry which is preliminary data.</text>
</comment>
<dbReference type="Gene3D" id="1.10.4030.10">
    <property type="entry name" value="Porin chaperone SurA, peptide-binding domain"/>
    <property type="match status" value="1"/>
</dbReference>
<sequence length="251" mass="28572">MKKILISLLVITVLIVPTSVFAQEMDMTPEEPVDPNIEEEIGGNIVAEVNGEEITGEQLAQQANVNQLLQEVAQIDQQLAQVLVDTESGNAVLDEFQELKLDALIDNVLLSQQAEELAIELTDEEVDEIYQSQKESIKEQNNLSEEEFLAVLENQGFESEEEYKQAFADNPSLKVNKLIEQEVLGNIEITEEELRQEYEENEEQFAQGGETIPFEQIKPQLEQMMMQQRQNEVINDYIEGLRDDANIEIMI</sequence>
<dbReference type="RefSeq" id="WP_229345832.1">
    <property type="nucleotide sequence ID" value="NZ_JAJFAT010000010.1"/>
</dbReference>
<dbReference type="PANTHER" id="PTHR47245:SF2">
    <property type="entry name" value="PEPTIDYL-PROLYL CIS-TRANS ISOMERASE HP_0175-RELATED"/>
    <property type="match status" value="1"/>
</dbReference>
<keyword evidence="1" id="KW-0732">Signal</keyword>
<evidence type="ECO:0000313" key="2">
    <source>
        <dbReference type="EMBL" id="MCC3145242.1"/>
    </source>
</evidence>
<organism evidence="2 3">
    <name type="scientific">Halanaerobium polyolivorans</name>
    <dbReference type="NCBI Taxonomy" id="2886943"/>
    <lineage>
        <taxon>Bacteria</taxon>
        <taxon>Bacillati</taxon>
        <taxon>Bacillota</taxon>
        <taxon>Clostridia</taxon>
        <taxon>Halanaerobiales</taxon>
        <taxon>Halanaerobiaceae</taxon>
        <taxon>Halanaerobium</taxon>
    </lineage>
</organism>